<feature type="region of interest" description="Disordered" evidence="1">
    <location>
        <begin position="46"/>
        <end position="77"/>
    </location>
</feature>
<comment type="caution">
    <text evidence="2">The sequence shown here is derived from an EMBL/GenBank/DDBJ whole genome shotgun (WGS) entry which is preliminary data.</text>
</comment>
<sequence>MTPPPQQTPPLSHNRHRELNSEVRRLLEQNYPPLDPFRGRCQVQKVTPPRFSPMPITFTTQVRPRRASATEPSAVSP</sequence>
<name>A0A0S7WQ77_UNCT6</name>
<protein>
    <submittedName>
        <fullName evidence="2">Uncharacterized protein</fullName>
    </submittedName>
</protein>
<evidence type="ECO:0000313" key="2">
    <source>
        <dbReference type="EMBL" id="KPJ52312.1"/>
    </source>
</evidence>
<gene>
    <name evidence="2" type="ORF">AMJ39_08155</name>
</gene>
<dbReference type="AlphaFoldDB" id="A0A0S7WQ77"/>
<organism evidence="2 3">
    <name type="scientific">candidate division TA06 bacterium DG_24</name>
    <dbReference type="NCBI Taxonomy" id="1703770"/>
    <lineage>
        <taxon>Bacteria</taxon>
        <taxon>Bacteria division TA06</taxon>
    </lineage>
</organism>
<dbReference type="EMBL" id="LIZS01000065">
    <property type="protein sequence ID" value="KPJ52312.1"/>
    <property type="molecule type" value="Genomic_DNA"/>
</dbReference>
<evidence type="ECO:0000313" key="3">
    <source>
        <dbReference type="Proteomes" id="UP000052008"/>
    </source>
</evidence>
<dbReference type="Proteomes" id="UP000052008">
    <property type="component" value="Unassembled WGS sequence"/>
</dbReference>
<evidence type="ECO:0000256" key="1">
    <source>
        <dbReference type="SAM" id="MobiDB-lite"/>
    </source>
</evidence>
<reference evidence="2 3" key="1">
    <citation type="journal article" date="2015" name="Microbiome">
        <title>Genomic resolution of linkages in carbon, nitrogen, and sulfur cycling among widespread estuary sediment bacteria.</title>
        <authorList>
            <person name="Baker B.J."/>
            <person name="Lazar C.S."/>
            <person name="Teske A.P."/>
            <person name="Dick G.J."/>
        </authorList>
    </citation>
    <scope>NUCLEOTIDE SEQUENCE [LARGE SCALE GENOMIC DNA]</scope>
    <source>
        <strain evidence="2">DG_24</strain>
    </source>
</reference>
<accession>A0A0S7WQ77</accession>
<proteinExistence type="predicted"/>